<protein>
    <submittedName>
        <fullName evidence="2">Uncharacterized protein</fullName>
    </submittedName>
</protein>
<dbReference type="AlphaFoldDB" id="A0A915K5F7"/>
<sequence length="122" mass="13997">MLNVRRQRRPTRFDVCNWRWPGLQLTLPDLPLSKWRRFREIRCRQRRPRHASKMLAIAHQGHIYRCAPTMDVAPTTRLIAGPNIRIAPALAPPPPPVPAVAIFVERGHTRLTDVTDPACIAE</sequence>
<accession>A0A915K5F7</accession>
<dbReference type="WBParaSite" id="nRc.2.0.1.t33573-RA">
    <property type="protein sequence ID" value="nRc.2.0.1.t33573-RA"/>
    <property type="gene ID" value="nRc.2.0.1.g33573"/>
</dbReference>
<proteinExistence type="predicted"/>
<evidence type="ECO:0000313" key="1">
    <source>
        <dbReference type="Proteomes" id="UP000887565"/>
    </source>
</evidence>
<organism evidence="1 2">
    <name type="scientific">Romanomermis culicivorax</name>
    <name type="common">Nematode worm</name>
    <dbReference type="NCBI Taxonomy" id="13658"/>
    <lineage>
        <taxon>Eukaryota</taxon>
        <taxon>Metazoa</taxon>
        <taxon>Ecdysozoa</taxon>
        <taxon>Nematoda</taxon>
        <taxon>Enoplea</taxon>
        <taxon>Dorylaimia</taxon>
        <taxon>Mermithida</taxon>
        <taxon>Mermithoidea</taxon>
        <taxon>Mermithidae</taxon>
        <taxon>Romanomermis</taxon>
    </lineage>
</organism>
<keyword evidence="1" id="KW-1185">Reference proteome</keyword>
<dbReference type="Proteomes" id="UP000887565">
    <property type="component" value="Unplaced"/>
</dbReference>
<evidence type="ECO:0000313" key="2">
    <source>
        <dbReference type="WBParaSite" id="nRc.2.0.1.t33573-RA"/>
    </source>
</evidence>
<name>A0A915K5F7_ROMCU</name>
<reference evidence="2" key="1">
    <citation type="submission" date="2022-11" db="UniProtKB">
        <authorList>
            <consortium name="WormBaseParasite"/>
        </authorList>
    </citation>
    <scope>IDENTIFICATION</scope>
</reference>